<reference evidence="2 3" key="1">
    <citation type="submission" date="2019-07" db="EMBL/GenBank/DDBJ databases">
        <authorList>
            <person name="Kim J.K."/>
            <person name="Cheong H.-M."/>
            <person name="Choi Y."/>
            <person name="Hwang K.J."/>
            <person name="Lee S."/>
            <person name="Choi C."/>
        </authorList>
    </citation>
    <scope>NUCLEOTIDE SEQUENCE [LARGE SCALE GENOMIC DNA]</scope>
    <source>
        <strain evidence="2 3">KS 22</strain>
    </source>
</reference>
<evidence type="ECO:0000313" key="2">
    <source>
        <dbReference type="EMBL" id="QMV41946.1"/>
    </source>
</evidence>
<dbReference type="SUPFAM" id="SSF48452">
    <property type="entry name" value="TPR-like"/>
    <property type="match status" value="1"/>
</dbReference>
<feature type="domain" description="Glycosyltransferase 2-like" evidence="1">
    <location>
        <begin position="15"/>
        <end position="100"/>
    </location>
</feature>
<proteinExistence type="predicted"/>
<dbReference type="InterPro" id="IPR011990">
    <property type="entry name" value="TPR-like_helical_dom_sf"/>
</dbReference>
<dbReference type="Proteomes" id="UP000515679">
    <property type="component" value="Chromosome"/>
</dbReference>
<accession>A0A7G5BYB2</accession>
<dbReference type="InterPro" id="IPR050834">
    <property type="entry name" value="Glycosyltransf_2"/>
</dbReference>
<keyword evidence="2" id="KW-0808">Transferase</keyword>
<protein>
    <submittedName>
        <fullName evidence="2">Glycosyltransferase</fullName>
    </submittedName>
</protein>
<dbReference type="PANTHER" id="PTHR43685">
    <property type="entry name" value="GLYCOSYLTRANSFERASE"/>
    <property type="match status" value="1"/>
</dbReference>
<dbReference type="InterPro" id="IPR001173">
    <property type="entry name" value="Glyco_trans_2-like"/>
</dbReference>
<dbReference type="Gene3D" id="1.25.40.10">
    <property type="entry name" value="Tetratricopeptide repeat domain"/>
    <property type="match status" value="1"/>
</dbReference>
<evidence type="ECO:0000259" key="1">
    <source>
        <dbReference type="Pfam" id="PF00535"/>
    </source>
</evidence>
<dbReference type="Pfam" id="PF00535">
    <property type="entry name" value="Glycos_transf_2"/>
    <property type="match status" value="2"/>
</dbReference>
<dbReference type="EMBL" id="CP041969">
    <property type="protein sequence ID" value="QMV41946.1"/>
    <property type="molecule type" value="Genomic_DNA"/>
</dbReference>
<dbReference type="KEGG" id="cchl:FPL14_12660"/>
<dbReference type="GO" id="GO:0016740">
    <property type="term" value="F:transferase activity"/>
    <property type="evidence" value="ECO:0007669"/>
    <property type="project" value="UniProtKB-KW"/>
</dbReference>
<gene>
    <name evidence="2" type="ORF">FPL14_12660</name>
</gene>
<dbReference type="InterPro" id="IPR029044">
    <property type="entry name" value="Nucleotide-diphossugar_trans"/>
</dbReference>
<dbReference type="PANTHER" id="PTHR43685:SF2">
    <property type="entry name" value="GLYCOSYLTRANSFERASE 2-LIKE DOMAIN-CONTAINING PROTEIN"/>
    <property type="match status" value="1"/>
</dbReference>
<keyword evidence="3" id="KW-1185">Reference proteome</keyword>
<name>A0A7G5BYB2_9BACL</name>
<dbReference type="CDD" id="cd02511">
    <property type="entry name" value="Beta4Glucosyltransferase"/>
    <property type="match status" value="1"/>
</dbReference>
<organism evidence="2 3">
    <name type="scientific">Cohnella cholangitidis</name>
    <dbReference type="NCBI Taxonomy" id="2598458"/>
    <lineage>
        <taxon>Bacteria</taxon>
        <taxon>Bacillati</taxon>
        <taxon>Bacillota</taxon>
        <taxon>Bacilli</taxon>
        <taxon>Bacillales</taxon>
        <taxon>Paenibacillaceae</taxon>
        <taxon>Cohnella</taxon>
    </lineage>
</organism>
<sequence>MRRKQKENMNMRITCCILMRNNESTLARCIRSVRPHVDEIVVIDTGSTDSSVQLANELGAQVYFYPWSDDFSEARNFALKRARESDWVLVIDSDEQFMWEGRPSLREWAAALRTRQTVYAFECLHYETSDSRLLSVTHAERFFDPSLFNYEGSIHERLIPTNDNNTKRVELCPRASFRHFGYSSEFHERKSSRNRKLLLKELKRNPSDGLTHRYLSTEFYNAGQYRDSIRYAQSALSLLSKTETYSRAQAHYYMMMSLLRLKNETEAELAVKSCLQEFPHYADPYGIAAEIDYRDRRWEEAFARYNEWERKTEQQTGLMPNHCISLGDAFRRHKWIAASKSIEIKDVLRKEVQEMKAAILIVHPQLETDREELLEHVSAKFAGMAYEIGLWSKQPLDKDEQDVKLWLKQSNVRLVEGKELEQAGSSFAASCNADILLVWHANERLRSEWNEDIVLEALARNGMVSVKAYSERLGGQWAERRIRLCRSGGEKGNRFVQRLAVDSDKELDPSLFAYEGLVVERPFLIPADKKDAYMTMYKNEEPLQRLLVAFSCHQYNEVLAMRQPPDGSADWAIFQFYKILASINLGLMEEASEKIYNAMEADISEQEMLHFIYLYGKLALNADIDEMKREAIALLGNTLDSNPLIETKHVLTTESDWLALIAELQWRLGERKSALVSWRHGLESSAYTNEGCAYRLAEAIYEEYKPEGLDKVSRAILEVFNVQSPQAQSLLYPIYCYLNMQEWAVLFMQPRESSEAKGAESPLVSIIMPIYNDTDYLFESIRSILSQTYLGLELIVVDDGSDGGVGAIVRRFEHDSRLKYYRTETNRGLPNALNTGISKASGSLMGWTSADNMVHPRWLERMVETISARPEASAVYSDYYHIDPNGLVIETKRMPAYNLNGLQNGGPSLLWRASSLRKSGGFDESLFGIEDRDFTVRLALVGRIVQLQEPLYYYRIHDESLSSRIDAGSMGGWSELHAKLKRKWLYLSFV</sequence>
<dbReference type="Gene3D" id="3.90.550.10">
    <property type="entry name" value="Spore Coat Polysaccharide Biosynthesis Protein SpsA, Chain A"/>
    <property type="match status" value="2"/>
</dbReference>
<evidence type="ECO:0000313" key="3">
    <source>
        <dbReference type="Proteomes" id="UP000515679"/>
    </source>
</evidence>
<dbReference type="SUPFAM" id="SSF53448">
    <property type="entry name" value="Nucleotide-diphospho-sugar transferases"/>
    <property type="match status" value="2"/>
</dbReference>
<feature type="domain" description="Glycosyltransferase 2-like" evidence="1">
    <location>
        <begin position="765"/>
        <end position="893"/>
    </location>
</feature>
<dbReference type="AlphaFoldDB" id="A0A7G5BYB2"/>